<dbReference type="Gene3D" id="3.20.20.80">
    <property type="entry name" value="Glycosidases"/>
    <property type="match status" value="1"/>
</dbReference>
<dbReference type="PANTHER" id="PTHR42732">
    <property type="entry name" value="BETA-GALACTOSIDASE"/>
    <property type="match status" value="1"/>
</dbReference>
<dbReference type="InterPro" id="IPR017853">
    <property type="entry name" value="GH"/>
</dbReference>
<dbReference type="InterPro" id="IPR006103">
    <property type="entry name" value="Glyco_hydro_2_cat"/>
</dbReference>
<keyword evidence="3" id="KW-0326">Glycosidase</keyword>
<feature type="domain" description="Glycoside hydrolase family 2 catalytic" evidence="6">
    <location>
        <begin position="311"/>
        <end position="513"/>
    </location>
</feature>
<evidence type="ECO:0000256" key="3">
    <source>
        <dbReference type="ARBA" id="ARBA00023295"/>
    </source>
</evidence>
<comment type="similarity">
    <text evidence="1">Belongs to the glycosyl hydrolase 2 family.</text>
</comment>
<feature type="domain" description="Glycoside hydrolase family 2 immunoglobulin-like beta-sandwich" evidence="5">
    <location>
        <begin position="197"/>
        <end position="308"/>
    </location>
</feature>
<comment type="caution">
    <text evidence="7">The sequence shown here is derived from an EMBL/GenBank/DDBJ whole genome shotgun (WGS) entry which is preliminary data.</text>
</comment>
<name>A0A1F7F4X9_UNCRA</name>
<keyword evidence="2" id="KW-0378">Hydrolase</keyword>
<dbReference type="SUPFAM" id="SSF51445">
    <property type="entry name" value="(Trans)glycosidases"/>
    <property type="match status" value="1"/>
</dbReference>
<feature type="signal peptide" evidence="4">
    <location>
        <begin position="1"/>
        <end position="17"/>
    </location>
</feature>
<feature type="chain" id="PRO_5009528423" description="Glycoside hydrolase family 2 catalytic domain-containing protein" evidence="4">
    <location>
        <begin position="18"/>
        <end position="916"/>
    </location>
</feature>
<reference evidence="7 8" key="1">
    <citation type="journal article" date="2016" name="Nat. Commun.">
        <title>Thousands of microbial genomes shed light on interconnected biogeochemical processes in an aquifer system.</title>
        <authorList>
            <person name="Anantharaman K."/>
            <person name="Brown C.T."/>
            <person name="Hug L.A."/>
            <person name="Sharon I."/>
            <person name="Castelle C.J."/>
            <person name="Probst A.J."/>
            <person name="Thomas B.C."/>
            <person name="Singh A."/>
            <person name="Wilkins M.J."/>
            <person name="Karaoz U."/>
            <person name="Brodie E.L."/>
            <person name="Williams K.H."/>
            <person name="Hubbard S.S."/>
            <person name="Banfield J.F."/>
        </authorList>
    </citation>
    <scope>NUCLEOTIDE SEQUENCE [LARGE SCALE GENOMIC DNA]</scope>
</reference>
<keyword evidence="4" id="KW-0732">Signal</keyword>
<evidence type="ECO:0000256" key="2">
    <source>
        <dbReference type="ARBA" id="ARBA00022801"/>
    </source>
</evidence>
<dbReference type="PANTHER" id="PTHR42732:SF1">
    <property type="entry name" value="BETA-MANNOSIDASE"/>
    <property type="match status" value="1"/>
</dbReference>
<dbReference type="Pfam" id="PF00703">
    <property type="entry name" value="Glyco_hydro_2"/>
    <property type="match status" value="1"/>
</dbReference>
<dbReference type="AlphaFoldDB" id="A0A1F7F4X9"/>
<dbReference type="InterPro" id="IPR051913">
    <property type="entry name" value="GH2_Domain-Containing"/>
</dbReference>
<dbReference type="InterPro" id="IPR013783">
    <property type="entry name" value="Ig-like_fold"/>
</dbReference>
<evidence type="ECO:0000313" key="8">
    <source>
        <dbReference type="Proteomes" id="UP000179243"/>
    </source>
</evidence>
<dbReference type="InterPro" id="IPR008979">
    <property type="entry name" value="Galactose-bd-like_sf"/>
</dbReference>
<evidence type="ECO:0000256" key="1">
    <source>
        <dbReference type="ARBA" id="ARBA00007401"/>
    </source>
</evidence>
<proteinExistence type="inferred from homology"/>
<dbReference type="SUPFAM" id="SSF49303">
    <property type="entry name" value="beta-Galactosidase/glucuronidase domain"/>
    <property type="match status" value="1"/>
</dbReference>
<dbReference type="GO" id="GO:0005975">
    <property type="term" value="P:carbohydrate metabolic process"/>
    <property type="evidence" value="ECO:0007669"/>
    <property type="project" value="InterPro"/>
</dbReference>
<dbReference type="EMBL" id="MFYX01000121">
    <property type="protein sequence ID" value="OGK01638.1"/>
    <property type="molecule type" value="Genomic_DNA"/>
</dbReference>
<evidence type="ECO:0008006" key="9">
    <source>
        <dbReference type="Google" id="ProtNLM"/>
    </source>
</evidence>
<evidence type="ECO:0000259" key="6">
    <source>
        <dbReference type="Pfam" id="PF02836"/>
    </source>
</evidence>
<dbReference type="SUPFAM" id="SSF49785">
    <property type="entry name" value="Galactose-binding domain-like"/>
    <property type="match status" value="1"/>
</dbReference>
<sequence>MKHYFVLLALFACATHAGYSSLISDNDIDLTGMWLASIEYKDADIWKDAERVKVIQNFKAINQFKGVVDLIKADKPNEKLAEIDYAWFVKRVFIPRTASGKMAAVNIGKTTWRYDAWFNETKLGQHSGGFSPAVFTVAKNAIRFGDTNTITLKIGGWPALPFSTVKKLPLQMRGAPWAKAGPSITDGVWLEFFDEIRIKEVKVETAIKPPVAVVKIWLDNAADIDARVTIKAAITKWKEALPVSRVEQVSLDQEQSRTTPTSAPIVLKFPCPKVTFWSPANPALYEVVMTLSNDNRFCQQKRFRFGFRTFTVSKGRFYLNDEPLVLRGSDLYNQCVWFGDKARDRSFIKQMLITDMRSLNCTVFRTHTTPFTDDWNDVCDEEGALLFCEFPITVNFGDWRFTPEERNTFHANALREIEQMLPHYWNRPSIVTWVMTNESHEDEAWENNELSEFFRNMDATRPINRSCFQTPDMADIHDYSGTWYGTGGDFREKMTVFANTWGASGKPIINSEYLGFRNEIAQRIVLSRATSTYGEFETMIARDLSARIAMEETEWLRILGFDGIFPYAAIASGFQPDYKQGEFSPEQKACRNALAPVMVSVNTLDPHVTCGSKVKLIVSVSNDLSKSLPVKITCGLTQESPEYDFSPLLKQSIVKPHVLTGIVPAQGSKDLSMTFEIPETPGRYYFLALLESAQGANMSHRLFMAFKKPECPDEIIEKRIAVIESGKEVATLLRALGCKNILHPDSLPVAGMAVIGWDIPADEDMMKHESRLKKFAEAGGKILVLEQRNWPFTNLAPISIERMGGRSGVEMLFIKDARHPFWQGIDTDRFWRMNGQRQSVFQFAVKNLPDSSEIYAEGKESYTDKNFQIAVAEVKLGKGSMVFNQLKLRGRIEEKSPDFDPAALTIFYNMLQSRQE</sequence>
<accession>A0A1F7F4X9</accession>
<organism evidence="7 8">
    <name type="scientific">Candidatus Raymondbacteria bacterium RIFOXYD12_FULL_49_13</name>
    <dbReference type="NCBI Taxonomy" id="1817890"/>
    <lineage>
        <taxon>Bacteria</taxon>
        <taxon>Raymondiibacteriota</taxon>
    </lineage>
</organism>
<dbReference type="Pfam" id="PF02836">
    <property type="entry name" value="Glyco_hydro_2_C"/>
    <property type="match status" value="1"/>
</dbReference>
<dbReference type="GO" id="GO:0004553">
    <property type="term" value="F:hydrolase activity, hydrolyzing O-glycosyl compounds"/>
    <property type="evidence" value="ECO:0007669"/>
    <property type="project" value="InterPro"/>
</dbReference>
<dbReference type="Gene3D" id="2.60.120.260">
    <property type="entry name" value="Galactose-binding domain-like"/>
    <property type="match status" value="1"/>
</dbReference>
<gene>
    <name evidence="7" type="ORF">A2519_08875</name>
</gene>
<evidence type="ECO:0000313" key="7">
    <source>
        <dbReference type="EMBL" id="OGK01638.1"/>
    </source>
</evidence>
<dbReference type="InterPro" id="IPR036156">
    <property type="entry name" value="Beta-gal/glucu_dom_sf"/>
</dbReference>
<evidence type="ECO:0000256" key="4">
    <source>
        <dbReference type="SAM" id="SignalP"/>
    </source>
</evidence>
<dbReference type="Gene3D" id="2.60.40.10">
    <property type="entry name" value="Immunoglobulins"/>
    <property type="match status" value="1"/>
</dbReference>
<dbReference type="InterPro" id="IPR006102">
    <property type="entry name" value="Ig-like_GH2"/>
</dbReference>
<protein>
    <recommendedName>
        <fullName evidence="9">Glycoside hydrolase family 2 catalytic domain-containing protein</fullName>
    </recommendedName>
</protein>
<evidence type="ECO:0000259" key="5">
    <source>
        <dbReference type="Pfam" id="PF00703"/>
    </source>
</evidence>
<dbReference type="Proteomes" id="UP000179243">
    <property type="component" value="Unassembled WGS sequence"/>
</dbReference>